<name>A0AAW4VV85_9FIRM</name>
<gene>
    <name evidence="1" type="ORF">LJD69_09545</name>
</gene>
<comment type="caution">
    <text evidence="1">The sequence shown here is derived from an EMBL/GenBank/DDBJ whole genome shotgun (WGS) entry which is preliminary data.</text>
</comment>
<dbReference type="Proteomes" id="UP001198439">
    <property type="component" value="Unassembled WGS sequence"/>
</dbReference>
<proteinExistence type="predicted"/>
<organism evidence="1 2">
    <name type="scientific">Faecalibacillus faecis</name>
    <dbReference type="NCBI Taxonomy" id="1982628"/>
    <lineage>
        <taxon>Bacteria</taxon>
        <taxon>Bacillati</taxon>
        <taxon>Bacillota</taxon>
        <taxon>Erysipelotrichia</taxon>
        <taxon>Erysipelotrichales</taxon>
        <taxon>Coprobacillaceae</taxon>
        <taxon>Faecalibacillus</taxon>
    </lineage>
</organism>
<evidence type="ECO:0000313" key="1">
    <source>
        <dbReference type="EMBL" id="MCB8610836.1"/>
    </source>
</evidence>
<reference evidence="1" key="1">
    <citation type="submission" date="2021-10" db="EMBL/GenBank/DDBJ databases">
        <title>Collection of gut derived symbiotic bacterial strains cultured from healthy donors.</title>
        <authorList>
            <person name="Lin H."/>
            <person name="Littmann E."/>
            <person name="Kohout C."/>
            <person name="Pamer E.G."/>
        </authorList>
    </citation>
    <scope>NUCLEOTIDE SEQUENCE</scope>
    <source>
        <strain evidence="1">DFI.4.48</strain>
    </source>
</reference>
<sequence length="82" mass="10020">MNHIHCLFTNKNEEDIQHLLQKMNLSNYTILIQLDMENYSFEYLHTSSNKEYEFFYYNDFDDYEDEIESSSSTWVDRVLSTQ</sequence>
<dbReference type="AlphaFoldDB" id="A0AAW4VV85"/>
<protein>
    <submittedName>
        <fullName evidence="1">Uncharacterized protein</fullName>
    </submittedName>
</protein>
<dbReference type="EMBL" id="JAJDKZ010000026">
    <property type="protein sequence ID" value="MCB8610836.1"/>
    <property type="molecule type" value="Genomic_DNA"/>
</dbReference>
<accession>A0AAW4VV85</accession>
<dbReference type="RefSeq" id="WP_227213546.1">
    <property type="nucleotide sequence ID" value="NZ_DAWBWI010000308.1"/>
</dbReference>
<evidence type="ECO:0000313" key="2">
    <source>
        <dbReference type="Proteomes" id="UP001198439"/>
    </source>
</evidence>